<dbReference type="EMBL" id="JACCAA010000001">
    <property type="protein sequence ID" value="NYG59777.1"/>
    <property type="molecule type" value="Genomic_DNA"/>
</dbReference>
<dbReference type="Proteomes" id="UP000540656">
    <property type="component" value="Unassembled WGS sequence"/>
</dbReference>
<gene>
    <name evidence="1" type="ORF">BJ980_002700</name>
</gene>
<name>A0A7Y9S3B2_9ACTN</name>
<dbReference type="RefSeq" id="WP_179502793.1">
    <property type="nucleotide sequence ID" value="NZ_JACCAA010000001.1"/>
</dbReference>
<evidence type="ECO:0000313" key="2">
    <source>
        <dbReference type="Proteomes" id="UP000540656"/>
    </source>
</evidence>
<evidence type="ECO:0000313" key="1">
    <source>
        <dbReference type="EMBL" id="NYG59777.1"/>
    </source>
</evidence>
<sequence length="253" mass="28020">MKKMTVRRPHLPGFRPRSPRLRVVLLAAALVVTGGCGAIEDSLGGSGTPAEAAPLAAPADTDVPFNSEFSRDGTFQSHIPIDEVDFVFTIWSAKTTPRMQEWYPQGDKFFSFTFTGYDTRRRLRDKFATKRRIYLDDVAITSVTTSASGTTESPYNLREKARDVTFDPEAVQSRRYGMLITSPKGAFELRNQRIGTMAADTEGVTLTFTATVHIETGARTGRFETQQVVQTVPISIFKSEVATRPQPVPYNAT</sequence>
<dbReference type="AlphaFoldDB" id="A0A7Y9S3B2"/>
<protein>
    <submittedName>
        <fullName evidence="1">Uncharacterized protein</fullName>
    </submittedName>
</protein>
<reference evidence="1 2" key="1">
    <citation type="submission" date="2020-07" db="EMBL/GenBank/DDBJ databases">
        <title>Sequencing the genomes of 1000 actinobacteria strains.</title>
        <authorList>
            <person name="Klenk H.-P."/>
        </authorList>
    </citation>
    <scope>NUCLEOTIDE SEQUENCE [LARGE SCALE GENOMIC DNA]</scope>
    <source>
        <strain evidence="1 2">DSM 23819</strain>
    </source>
</reference>
<accession>A0A7Y9S3B2</accession>
<organism evidence="1 2">
    <name type="scientific">Nocardioides daedukensis</name>
    <dbReference type="NCBI Taxonomy" id="634462"/>
    <lineage>
        <taxon>Bacteria</taxon>
        <taxon>Bacillati</taxon>
        <taxon>Actinomycetota</taxon>
        <taxon>Actinomycetes</taxon>
        <taxon>Propionibacteriales</taxon>
        <taxon>Nocardioidaceae</taxon>
        <taxon>Nocardioides</taxon>
    </lineage>
</organism>
<proteinExistence type="predicted"/>
<keyword evidence="2" id="KW-1185">Reference proteome</keyword>
<comment type="caution">
    <text evidence="1">The sequence shown here is derived from an EMBL/GenBank/DDBJ whole genome shotgun (WGS) entry which is preliminary data.</text>
</comment>